<dbReference type="RefSeq" id="WP_088565536.1">
    <property type="nucleotide sequence ID" value="NZ_CP020946.1"/>
</dbReference>
<dbReference type="EMBL" id="CP020946">
    <property type="protein sequence ID" value="ASD64050.1"/>
    <property type="molecule type" value="Genomic_DNA"/>
</dbReference>
<keyword evidence="1" id="KW-0732">Signal</keyword>
<reference evidence="2 3" key="1">
    <citation type="submission" date="2017-04" db="EMBL/GenBank/DDBJ databases">
        <title>Whole genome sequence of Bdellovibrio bacteriovorus strain SSB218315.</title>
        <authorList>
            <person name="Oyedara O."/>
            <person name="Rodriguez-Perez M.A."/>
        </authorList>
    </citation>
    <scope>NUCLEOTIDE SEQUENCE [LARGE SCALE GENOMIC DNA]</scope>
    <source>
        <strain evidence="2 3">SSB218315</strain>
    </source>
</reference>
<gene>
    <name evidence="2" type="ORF">B9G79_10970</name>
</gene>
<dbReference type="AlphaFoldDB" id="A0A1Z3N9A5"/>
<feature type="chain" id="PRO_5012757593" evidence="1">
    <location>
        <begin position="19"/>
        <end position="166"/>
    </location>
</feature>
<dbReference type="OrthoDB" id="5294019at2"/>
<organism evidence="2 3">
    <name type="scientific">Bdellovibrio bacteriovorus</name>
    <dbReference type="NCBI Taxonomy" id="959"/>
    <lineage>
        <taxon>Bacteria</taxon>
        <taxon>Pseudomonadati</taxon>
        <taxon>Bdellovibrionota</taxon>
        <taxon>Bdellovibrionia</taxon>
        <taxon>Bdellovibrionales</taxon>
        <taxon>Pseudobdellovibrionaceae</taxon>
        <taxon>Bdellovibrio</taxon>
    </lineage>
</organism>
<evidence type="ECO:0000256" key="1">
    <source>
        <dbReference type="SAM" id="SignalP"/>
    </source>
</evidence>
<sequence>MKKFVLALMMVLPFSAQANQDLVLDGERWLAKFTAYVCDDGNTQTATPVDISSRNIIFTTASADYSLDNILLKATYTEGDSTCNYSTLMLADNALWTVSLVNSKAYATSGTSDCSAGKAYLDQLLAKNDYKYLHGRVAVYVPVSDAQDLCDSDKVGIHIQVTGRVK</sequence>
<protein>
    <submittedName>
        <fullName evidence="2">Uncharacterized protein</fullName>
    </submittedName>
</protein>
<proteinExistence type="predicted"/>
<dbReference type="Proteomes" id="UP000197003">
    <property type="component" value="Chromosome"/>
</dbReference>
<evidence type="ECO:0000313" key="2">
    <source>
        <dbReference type="EMBL" id="ASD64050.1"/>
    </source>
</evidence>
<name>A0A1Z3N9A5_BDEBC</name>
<accession>A0A1Z3N9A5</accession>
<evidence type="ECO:0000313" key="3">
    <source>
        <dbReference type="Proteomes" id="UP000197003"/>
    </source>
</evidence>
<feature type="signal peptide" evidence="1">
    <location>
        <begin position="1"/>
        <end position="18"/>
    </location>
</feature>